<protein>
    <submittedName>
        <fullName evidence="1">Uncharacterized protein</fullName>
    </submittedName>
</protein>
<organism evidence="1">
    <name type="scientific">bioreactor metagenome</name>
    <dbReference type="NCBI Taxonomy" id="1076179"/>
    <lineage>
        <taxon>unclassified sequences</taxon>
        <taxon>metagenomes</taxon>
        <taxon>ecological metagenomes</taxon>
    </lineage>
</organism>
<name>A0A645I6Z8_9ZZZZ</name>
<comment type="caution">
    <text evidence="1">The sequence shown here is derived from an EMBL/GenBank/DDBJ whole genome shotgun (WGS) entry which is preliminary data.</text>
</comment>
<dbReference type="AlphaFoldDB" id="A0A645I6Z8"/>
<dbReference type="EMBL" id="VSSQ01107331">
    <property type="protein sequence ID" value="MPN46562.1"/>
    <property type="molecule type" value="Genomic_DNA"/>
</dbReference>
<reference evidence="1" key="1">
    <citation type="submission" date="2019-08" db="EMBL/GenBank/DDBJ databases">
        <authorList>
            <person name="Kucharzyk K."/>
            <person name="Murdoch R.W."/>
            <person name="Higgins S."/>
            <person name="Loffler F."/>
        </authorList>
    </citation>
    <scope>NUCLEOTIDE SEQUENCE</scope>
</reference>
<proteinExistence type="predicted"/>
<accession>A0A645I6Z8</accession>
<sequence>MTRITDRLHKNVYSVIMDIFEMDHFREPEVEEVQLFLESTGTHGSIVSETALEMDCSTSPKVQSRQSVLLNFDESIPSIQ</sequence>
<evidence type="ECO:0000313" key="1">
    <source>
        <dbReference type="EMBL" id="MPN46562.1"/>
    </source>
</evidence>
<gene>
    <name evidence="1" type="ORF">SDC9_194152</name>
</gene>